<feature type="transmembrane region" description="Helical" evidence="5">
    <location>
        <begin position="128"/>
        <end position="147"/>
    </location>
</feature>
<accession>A0A328ANZ6</accession>
<dbReference type="Pfam" id="PF06271">
    <property type="entry name" value="RDD"/>
    <property type="match status" value="1"/>
</dbReference>
<evidence type="ECO:0000259" key="6">
    <source>
        <dbReference type="Pfam" id="PF06271"/>
    </source>
</evidence>
<name>A0A328ANZ6_9CAUL</name>
<keyword evidence="2 5" id="KW-0812">Transmembrane</keyword>
<reference evidence="8" key="1">
    <citation type="submission" date="2018-05" db="EMBL/GenBank/DDBJ databases">
        <authorList>
            <person name="Li X."/>
        </authorList>
    </citation>
    <scope>NUCLEOTIDE SEQUENCE [LARGE SCALE GENOMIC DNA]</scope>
    <source>
        <strain evidence="8">YIM 73061</strain>
    </source>
</reference>
<evidence type="ECO:0000256" key="4">
    <source>
        <dbReference type="ARBA" id="ARBA00023136"/>
    </source>
</evidence>
<dbReference type="OrthoDB" id="8481745at2"/>
<feature type="transmembrane region" description="Helical" evidence="5">
    <location>
        <begin position="38"/>
        <end position="60"/>
    </location>
</feature>
<dbReference type="RefSeq" id="WP_111513074.1">
    <property type="nucleotide sequence ID" value="NZ_QFYR01000001.1"/>
</dbReference>
<evidence type="ECO:0000313" key="8">
    <source>
        <dbReference type="Proteomes" id="UP000249725"/>
    </source>
</evidence>
<dbReference type="EMBL" id="QFYR01000001">
    <property type="protein sequence ID" value="RAK56723.1"/>
    <property type="molecule type" value="Genomic_DNA"/>
</dbReference>
<comment type="caution">
    <text evidence="7">The sequence shown here is derived from an EMBL/GenBank/DDBJ whole genome shotgun (WGS) entry which is preliminary data.</text>
</comment>
<protein>
    <recommendedName>
        <fullName evidence="6">RDD domain-containing protein</fullName>
    </recommendedName>
</protein>
<feature type="transmembrane region" description="Helical" evidence="5">
    <location>
        <begin position="80"/>
        <end position="108"/>
    </location>
</feature>
<comment type="subcellular location">
    <subcellularLocation>
        <location evidence="1">Membrane</location>
        <topology evidence="1">Multi-pass membrane protein</topology>
    </subcellularLocation>
</comment>
<dbReference type="GO" id="GO:0016020">
    <property type="term" value="C:membrane"/>
    <property type="evidence" value="ECO:0007669"/>
    <property type="project" value="UniProtKB-SubCell"/>
</dbReference>
<feature type="transmembrane region" description="Helical" evidence="5">
    <location>
        <begin position="177"/>
        <end position="198"/>
    </location>
</feature>
<evidence type="ECO:0000256" key="3">
    <source>
        <dbReference type="ARBA" id="ARBA00022989"/>
    </source>
</evidence>
<evidence type="ECO:0000256" key="2">
    <source>
        <dbReference type="ARBA" id="ARBA00022692"/>
    </source>
</evidence>
<dbReference type="AlphaFoldDB" id="A0A328ANZ6"/>
<keyword evidence="8" id="KW-1185">Reference proteome</keyword>
<sequence length="229" mass="24239">MQQRWVLTVIIGAWLFATVLSGGGSVLRDECVNGVCVVQARTSLASVLIAAGLLAFVLTYRRKPVEALPGAGPVRLRTRIFALVLDMLAAGAITVPLGALPMLAYAAATSGEFLWAVQSNRATAVDHLFASTLVLATMVGMGVYFFLPVIRGAQTPGQYVAGYRIASVGGSAPKWPAVIVTALLGLLLWPVSVVLALGREDREFWWNRRQGLQAVPVVASVEPSTIPAA</sequence>
<evidence type="ECO:0000313" key="7">
    <source>
        <dbReference type="EMBL" id="RAK56723.1"/>
    </source>
</evidence>
<gene>
    <name evidence="7" type="ORF">DJ018_01725</name>
</gene>
<dbReference type="InterPro" id="IPR010432">
    <property type="entry name" value="RDD"/>
</dbReference>
<keyword evidence="3 5" id="KW-1133">Transmembrane helix</keyword>
<organism evidence="7 8">
    <name type="scientific">Phenylobacterium deserti</name>
    <dbReference type="NCBI Taxonomy" id="1914756"/>
    <lineage>
        <taxon>Bacteria</taxon>
        <taxon>Pseudomonadati</taxon>
        <taxon>Pseudomonadota</taxon>
        <taxon>Alphaproteobacteria</taxon>
        <taxon>Caulobacterales</taxon>
        <taxon>Caulobacteraceae</taxon>
        <taxon>Phenylobacterium</taxon>
    </lineage>
</organism>
<proteinExistence type="predicted"/>
<evidence type="ECO:0000256" key="1">
    <source>
        <dbReference type="ARBA" id="ARBA00004141"/>
    </source>
</evidence>
<keyword evidence="4 5" id="KW-0472">Membrane</keyword>
<dbReference type="Proteomes" id="UP000249725">
    <property type="component" value="Unassembled WGS sequence"/>
</dbReference>
<evidence type="ECO:0000256" key="5">
    <source>
        <dbReference type="SAM" id="Phobius"/>
    </source>
</evidence>
<feature type="domain" description="RDD" evidence="6">
    <location>
        <begin position="76"/>
        <end position="196"/>
    </location>
</feature>